<evidence type="ECO:0000313" key="2">
    <source>
        <dbReference type="Proteomes" id="UP001165122"/>
    </source>
</evidence>
<dbReference type="EMBL" id="BRXW01000088">
    <property type="protein sequence ID" value="GMI05530.1"/>
    <property type="molecule type" value="Genomic_DNA"/>
</dbReference>
<accession>A0A9W7F6T9</accession>
<reference evidence="2" key="1">
    <citation type="journal article" date="2023" name="Commun. Biol.">
        <title>Genome analysis of Parmales, the sister group of diatoms, reveals the evolutionary specialization of diatoms from phago-mixotrophs to photoautotrophs.</title>
        <authorList>
            <person name="Ban H."/>
            <person name="Sato S."/>
            <person name="Yoshikawa S."/>
            <person name="Yamada K."/>
            <person name="Nakamura Y."/>
            <person name="Ichinomiya M."/>
            <person name="Sato N."/>
            <person name="Blanc-Mathieu R."/>
            <person name="Endo H."/>
            <person name="Kuwata A."/>
            <person name="Ogata H."/>
        </authorList>
    </citation>
    <scope>NUCLEOTIDE SEQUENCE [LARGE SCALE GENOMIC DNA]</scope>
    <source>
        <strain evidence="2">NIES 3700</strain>
    </source>
</reference>
<dbReference type="AlphaFoldDB" id="A0A9W7F6T9"/>
<sequence>MFLPPGMKDTDADEEEKRLRIEYSRVEGLVMSRIPEAMRSAAQIHVQEVQCGDPTCAPIDVAIMVMFESGGRGQFGIPCESREVTDEELDEFCPPADVFAEWFNGNSVDWAPFQGEYEEDVMDEAALRFKIGMLVQCRVGADPVTGWANGSVIELFYRENNWPPGQMAPYKIALDDGRNIFAPQDIPEVIRARPT</sequence>
<gene>
    <name evidence="1" type="ORF">TrLO_g11644</name>
</gene>
<dbReference type="Proteomes" id="UP001165122">
    <property type="component" value="Unassembled WGS sequence"/>
</dbReference>
<name>A0A9W7F6T9_9STRA</name>
<evidence type="ECO:0000313" key="1">
    <source>
        <dbReference type="EMBL" id="GMI05530.1"/>
    </source>
</evidence>
<organism evidence="1 2">
    <name type="scientific">Triparma laevis f. longispina</name>
    <dbReference type="NCBI Taxonomy" id="1714387"/>
    <lineage>
        <taxon>Eukaryota</taxon>
        <taxon>Sar</taxon>
        <taxon>Stramenopiles</taxon>
        <taxon>Ochrophyta</taxon>
        <taxon>Bolidophyceae</taxon>
        <taxon>Parmales</taxon>
        <taxon>Triparmaceae</taxon>
        <taxon>Triparma</taxon>
    </lineage>
</organism>
<keyword evidence="2" id="KW-1185">Reference proteome</keyword>
<dbReference type="OrthoDB" id="435382at2759"/>
<comment type="caution">
    <text evidence="1">The sequence shown here is derived from an EMBL/GenBank/DDBJ whole genome shotgun (WGS) entry which is preliminary data.</text>
</comment>
<proteinExistence type="predicted"/>
<protein>
    <submittedName>
        <fullName evidence="1">Uncharacterized protein</fullName>
    </submittedName>
</protein>